<dbReference type="InterPro" id="IPR016181">
    <property type="entry name" value="Acyl_CoA_acyltransferase"/>
</dbReference>
<name>A0ABT3Y887_9FLAO</name>
<dbReference type="PROSITE" id="PS51186">
    <property type="entry name" value="GNAT"/>
    <property type="match status" value="1"/>
</dbReference>
<dbReference type="EMBL" id="JAOVZV010000022">
    <property type="protein sequence ID" value="MCX8534384.1"/>
    <property type="molecule type" value="Genomic_DNA"/>
</dbReference>
<organism evidence="2 3">
    <name type="scientific">Chryseobacterium luquanense</name>
    <dbReference type="NCBI Taxonomy" id="2983766"/>
    <lineage>
        <taxon>Bacteria</taxon>
        <taxon>Pseudomonadati</taxon>
        <taxon>Bacteroidota</taxon>
        <taxon>Flavobacteriia</taxon>
        <taxon>Flavobacteriales</taxon>
        <taxon>Weeksellaceae</taxon>
        <taxon>Chryseobacterium group</taxon>
        <taxon>Chryseobacterium</taxon>
    </lineage>
</organism>
<dbReference type="InterPro" id="IPR051531">
    <property type="entry name" value="N-acetyltransferase"/>
</dbReference>
<sequence>MTNQKMNIYLETKRLILRKFEEADYERLFLLDSDPEVMKYIGMPVLSKVEESKKVVKMIMQQYKDNGLGRLAVIEKESGLLIGWSGIKLNTSEVNGYHNFYELGYRFLPETWGKGYATESGKASLNYGFNDLKAEIVYAYAHSGNLASNHILTKLGFEKTGEFTEPDGICFWYELKKENFK</sequence>
<dbReference type="Proteomes" id="UP001070176">
    <property type="component" value="Unassembled WGS sequence"/>
</dbReference>
<evidence type="ECO:0000313" key="3">
    <source>
        <dbReference type="Proteomes" id="UP001070176"/>
    </source>
</evidence>
<gene>
    <name evidence="2" type="ORF">OEA66_18720</name>
</gene>
<dbReference type="Gene3D" id="3.40.630.30">
    <property type="match status" value="1"/>
</dbReference>
<keyword evidence="3" id="KW-1185">Reference proteome</keyword>
<dbReference type="PANTHER" id="PTHR43792:SF16">
    <property type="entry name" value="N-ACETYLTRANSFERASE DOMAIN-CONTAINING PROTEIN"/>
    <property type="match status" value="1"/>
</dbReference>
<accession>A0ABT3Y887</accession>
<feature type="domain" description="N-acetyltransferase" evidence="1">
    <location>
        <begin position="15"/>
        <end position="178"/>
    </location>
</feature>
<reference evidence="2" key="1">
    <citation type="submission" date="2022-10" db="EMBL/GenBank/DDBJ databases">
        <title>Chryseobacterium sp. nov., a novel bacterial species.</title>
        <authorList>
            <person name="Cao Y."/>
        </authorList>
    </citation>
    <scope>NUCLEOTIDE SEQUENCE</scope>
    <source>
        <strain evidence="2">KC 927</strain>
    </source>
</reference>
<dbReference type="SUPFAM" id="SSF55729">
    <property type="entry name" value="Acyl-CoA N-acyltransferases (Nat)"/>
    <property type="match status" value="1"/>
</dbReference>
<proteinExistence type="predicted"/>
<dbReference type="Pfam" id="PF13302">
    <property type="entry name" value="Acetyltransf_3"/>
    <property type="match status" value="1"/>
</dbReference>
<evidence type="ECO:0000313" key="2">
    <source>
        <dbReference type="EMBL" id="MCX8534384.1"/>
    </source>
</evidence>
<comment type="caution">
    <text evidence="2">The sequence shown here is derived from an EMBL/GenBank/DDBJ whole genome shotgun (WGS) entry which is preliminary data.</text>
</comment>
<dbReference type="RefSeq" id="WP_267282830.1">
    <property type="nucleotide sequence ID" value="NZ_JAOVZV010000022.1"/>
</dbReference>
<evidence type="ECO:0000259" key="1">
    <source>
        <dbReference type="PROSITE" id="PS51186"/>
    </source>
</evidence>
<protein>
    <submittedName>
        <fullName evidence="2">GNAT family N-acetyltransferase</fullName>
    </submittedName>
</protein>
<dbReference type="PANTHER" id="PTHR43792">
    <property type="entry name" value="GNAT FAMILY, PUTATIVE (AFU_ORTHOLOGUE AFUA_3G00765)-RELATED-RELATED"/>
    <property type="match status" value="1"/>
</dbReference>
<dbReference type="InterPro" id="IPR000182">
    <property type="entry name" value="GNAT_dom"/>
</dbReference>